<dbReference type="EMBL" id="CACTIH010005480">
    <property type="protein sequence ID" value="CAA2994727.1"/>
    <property type="molecule type" value="Genomic_DNA"/>
</dbReference>
<dbReference type="AlphaFoldDB" id="A0A8S0SP81"/>
<feature type="region of interest" description="Disordered" evidence="1">
    <location>
        <begin position="187"/>
        <end position="243"/>
    </location>
</feature>
<keyword evidence="3" id="KW-1185">Reference proteome</keyword>
<reference evidence="2 3" key="1">
    <citation type="submission" date="2019-12" db="EMBL/GenBank/DDBJ databases">
        <authorList>
            <person name="Alioto T."/>
            <person name="Alioto T."/>
            <person name="Gomez Garrido J."/>
        </authorList>
    </citation>
    <scope>NUCLEOTIDE SEQUENCE [LARGE SCALE GENOMIC DNA]</scope>
</reference>
<proteinExistence type="predicted"/>
<evidence type="ECO:0000256" key="1">
    <source>
        <dbReference type="SAM" id="MobiDB-lite"/>
    </source>
</evidence>
<dbReference type="Gramene" id="OE9A076435T1">
    <property type="protein sequence ID" value="OE9A076435C1"/>
    <property type="gene ID" value="OE9A076435"/>
</dbReference>
<gene>
    <name evidence="2" type="ORF">OLEA9_A076435</name>
</gene>
<feature type="compositionally biased region" description="Basic and acidic residues" evidence="1">
    <location>
        <begin position="198"/>
        <end position="208"/>
    </location>
</feature>
<organism evidence="2 3">
    <name type="scientific">Olea europaea subsp. europaea</name>
    <dbReference type="NCBI Taxonomy" id="158383"/>
    <lineage>
        <taxon>Eukaryota</taxon>
        <taxon>Viridiplantae</taxon>
        <taxon>Streptophyta</taxon>
        <taxon>Embryophyta</taxon>
        <taxon>Tracheophyta</taxon>
        <taxon>Spermatophyta</taxon>
        <taxon>Magnoliopsida</taxon>
        <taxon>eudicotyledons</taxon>
        <taxon>Gunneridae</taxon>
        <taxon>Pentapetalae</taxon>
        <taxon>asterids</taxon>
        <taxon>lamiids</taxon>
        <taxon>Lamiales</taxon>
        <taxon>Oleaceae</taxon>
        <taxon>Oleeae</taxon>
        <taxon>Olea</taxon>
    </lineage>
</organism>
<accession>A0A8S0SP81</accession>
<dbReference type="PANTHER" id="PTHR48449:SF1">
    <property type="entry name" value="DUF1985 DOMAIN-CONTAINING PROTEIN"/>
    <property type="match status" value="1"/>
</dbReference>
<evidence type="ECO:0000313" key="2">
    <source>
        <dbReference type="EMBL" id="CAA2994727.1"/>
    </source>
</evidence>
<feature type="compositionally biased region" description="Polar residues" evidence="1">
    <location>
        <begin position="187"/>
        <end position="197"/>
    </location>
</feature>
<dbReference type="Proteomes" id="UP000594638">
    <property type="component" value="Unassembled WGS sequence"/>
</dbReference>
<sequence length="313" mass="35335">MKAHILQRSNLRYMKTILEHFDARQHTDFRNSCLGFLSDVPNLQFSTQLIQQLVFRSIRIDKAHELWFNLQGHLAQFGLQEITCADLEKAFLRASTSRANQYKPGLALIIEGVFNALDSHAGLSSKFGKKTCTVHGFSIAMQIWAFEAIPIGEKFGRRLGQQSPQLLNWTSTKQLQQRTYDAFFKNVQGNVGNSTGPSKEEESSRGGSDDDEESGSSEGEKNSEESEGDGTGDTTVRTPRKENTTVGTVTVSVLARADRDIFHPPCIDILLPRMYLPHLMYDKVYPLERASREPKWKKFCWIKEPSSKFVSAP</sequence>
<dbReference type="OrthoDB" id="1114298at2759"/>
<dbReference type="PANTHER" id="PTHR48449">
    <property type="entry name" value="DUF1985 DOMAIN-CONTAINING PROTEIN"/>
    <property type="match status" value="1"/>
</dbReference>
<protein>
    <submittedName>
        <fullName evidence="2">Uncharacterized protein</fullName>
    </submittedName>
</protein>
<evidence type="ECO:0000313" key="3">
    <source>
        <dbReference type="Proteomes" id="UP000594638"/>
    </source>
</evidence>
<comment type="caution">
    <text evidence="2">The sequence shown here is derived from an EMBL/GenBank/DDBJ whole genome shotgun (WGS) entry which is preliminary data.</text>
</comment>
<name>A0A8S0SP81_OLEEU</name>